<keyword evidence="5" id="KW-1185">Reference proteome</keyword>
<dbReference type="InterPro" id="IPR052016">
    <property type="entry name" value="Bact_Sigma-Reg"/>
</dbReference>
<dbReference type="GO" id="GO:0016791">
    <property type="term" value="F:phosphatase activity"/>
    <property type="evidence" value="ECO:0007669"/>
    <property type="project" value="TreeGrafter"/>
</dbReference>
<dbReference type="RefSeq" id="WP_088983661.1">
    <property type="nucleotide sequence ID" value="NZ_LT607413.1"/>
</dbReference>
<dbReference type="InterPro" id="IPR001932">
    <property type="entry name" value="PPM-type_phosphatase-like_dom"/>
</dbReference>
<keyword evidence="1" id="KW-0378">Hydrolase</keyword>
<feature type="domain" description="PPM-type phosphatase" evidence="3">
    <location>
        <begin position="312"/>
        <end position="534"/>
    </location>
</feature>
<dbReference type="SUPFAM" id="SSF81606">
    <property type="entry name" value="PP2C-like"/>
    <property type="match status" value="1"/>
</dbReference>
<evidence type="ECO:0000313" key="4">
    <source>
        <dbReference type="EMBL" id="SCF28627.1"/>
    </source>
</evidence>
<reference evidence="5" key="1">
    <citation type="submission" date="2016-06" db="EMBL/GenBank/DDBJ databases">
        <authorList>
            <person name="Varghese N."/>
            <person name="Submissions Spin"/>
        </authorList>
    </citation>
    <scope>NUCLEOTIDE SEQUENCE [LARGE SCALE GENOMIC DNA]</scope>
    <source>
        <strain evidence="5">DSM 43816</strain>
    </source>
</reference>
<dbReference type="Gene3D" id="3.30.450.20">
    <property type="entry name" value="PAS domain"/>
    <property type="match status" value="1"/>
</dbReference>
<dbReference type="SMART" id="SM00331">
    <property type="entry name" value="PP2C_SIG"/>
    <property type="match status" value="1"/>
</dbReference>
<dbReference type="AlphaFoldDB" id="A0A1C4Z6X1"/>
<evidence type="ECO:0000259" key="3">
    <source>
        <dbReference type="SMART" id="SM00331"/>
    </source>
</evidence>
<dbReference type="OrthoDB" id="118142at2"/>
<feature type="coiled-coil region" evidence="2">
    <location>
        <begin position="276"/>
        <end position="303"/>
    </location>
</feature>
<dbReference type="PANTHER" id="PTHR43156">
    <property type="entry name" value="STAGE II SPORULATION PROTEIN E-RELATED"/>
    <property type="match status" value="1"/>
</dbReference>
<name>A0A1C4Z6X1_MICEC</name>
<protein>
    <submittedName>
        <fullName evidence="4">PAS fold-containing protein</fullName>
    </submittedName>
</protein>
<keyword evidence="2" id="KW-0175">Coiled coil</keyword>
<organism evidence="4 5">
    <name type="scientific">Micromonospora echinospora</name>
    <name type="common">Micromonospora purpurea</name>
    <dbReference type="NCBI Taxonomy" id="1877"/>
    <lineage>
        <taxon>Bacteria</taxon>
        <taxon>Bacillati</taxon>
        <taxon>Actinomycetota</taxon>
        <taxon>Actinomycetes</taxon>
        <taxon>Micromonosporales</taxon>
        <taxon>Micromonosporaceae</taxon>
        <taxon>Micromonospora</taxon>
    </lineage>
</organism>
<dbReference type="InParanoid" id="A0A1C4Z6X1"/>
<gene>
    <name evidence="4" type="ORF">GA0070618_4838</name>
</gene>
<accession>A0A1C4Z6X1</accession>
<evidence type="ECO:0000313" key="5">
    <source>
        <dbReference type="Proteomes" id="UP000198253"/>
    </source>
</evidence>
<dbReference type="Proteomes" id="UP000198253">
    <property type="component" value="Chromosome I"/>
</dbReference>
<dbReference type="Pfam" id="PF07228">
    <property type="entry name" value="SpoIIE"/>
    <property type="match status" value="1"/>
</dbReference>
<sequence>MDELFDAAGSLRSAYARVDWAATSLGPVPGWSRTLRAAVDITLHTRFPVTLFWGQEFVMLYNEAYVDLIGKKHPAALGAPAAQVFPEIWDEIGPMLASVRTTQRATWTRNMRLLMDRHGYPEECFFTFSYSAVLGAGGQVEGVVDIASETTEQVLSQRRLILLAELTDALGELDEPDQILDRTVTVLRRDPHDLPDVDVLLPRAAGRSSPVVPSALFDAGDVVVDDSAGIAVVWVRLPDASGTADDAVLVAQLSQHLPVDESYVRFVRLVGAAVTQALHRAQTRQAERRVASLERELSEKLQRSLLTPPAQREGLEVAVRYRPATERARLGGDWYDSFLQPDGSLALVIGDVAGHDRQAAATMAQIRNLLRGVAYGTRESPAAVLADLDTAMSGLRVDAFATAILARVTQDEPQNQPGRHLLVWANAGHLPPVLVAPDGTAGLLQAPPEILLGMDSGGVVRRDHRVTLAPGSTVVLYTDGLIERRGSLLDEGLAHLVGALTDRHGMTAEQVCDHLLDRFPASGDDDVALVVLRVLPAPAEASPIARTRARNGADSHR</sequence>
<evidence type="ECO:0000256" key="2">
    <source>
        <dbReference type="SAM" id="Coils"/>
    </source>
</evidence>
<dbReference type="Gene3D" id="3.60.40.10">
    <property type="entry name" value="PPM-type phosphatase domain"/>
    <property type="match status" value="1"/>
</dbReference>
<dbReference type="InterPro" id="IPR036457">
    <property type="entry name" value="PPM-type-like_dom_sf"/>
</dbReference>
<proteinExistence type="predicted"/>
<dbReference type="FunCoup" id="A0A1C4Z6X1">
    <property type="interactions" value="1"/>
</dbReference>
<dbReference type="PANTHER" id="PTHR43156:SF2">
    <property type="entry name" value="STAGE II SPORULATION PROTEIN E"/>
    <property type="match status" value="1"/>
</dbReference>
<evidence type="ECO:0000256" key="1">
    <source>
        <dbReference type="ARBA" id="ARBA00022801"/>
    </source>
</evidence>
<dbReference type="EMBL" id="LT607413">
    <property type="protein sequence ID" value="SCF28627.1"/>
    <property type="molecule type" value="Genomic_DNA"/>
</dbReference>